<keyword evidence="2" id="KW-1185">Reference proteome</keyword>
<gene>
    <name evidence="1" type="ORF">PLOB_00019325</name>
</gene>
<feature type="non-terminal residue" evidence="1">
    <location>
        <position position="271"/>
    </location>
</feature>
<organism evidence="1 2">
    <name type="scientific">Porites lobata</name>
    <dbReference type="NCBI Taxonomy" id="104759"/>
    <lineage>
        <taxon>Eukaryota</taxon>
        <taxon>Metazoa</taxon>
        <taxon>Cnidaria</taxon>
        <taxon>Anthozoa</taxon>
        <taxon>Hexacorallia</taxon>
        <taxon>Scleractinia</taxon>
        <taxon>Fungiina</taxon>
        <taxon>Poritidae</taxon>
        <taxon>Porites</taxon>
    </lineage>
</organism>
<dbReference type="PANTHER" id="PTHR33361">
    <property type="entry name" value="GLR0591 PROTEIN"/>
    <property type="match status" value="1"/>
</dbReference>
<evidence type="ECO:0000313" key="1">
    <source>
        <dbReference type="EMBL" id="CAH3177478.1"/>
    </source>
</evidence>
<sequence length="271" mass="31098">MAADRIPGSRDEISSCNCDEKPFIHVHCKCWNCQGRAVHRSTELRHWRDVCISSTCTFWNTSRSLPQEEQESVCGAEDMDIQQENDEWNELPSVVGTVPNCPSRSDSLDSNSCTAEPVTVTQEEITNPLKKIVVKAVLNAMAIMEDSGVSIKTFEDILDYGKTMLLTSVEEDFDVDILSALWPKKWSEVQTLLKEEGFEDVKEYYICICREIKTFTRSGKSHTKYEYSRKWSIMQSKDELCSHCGKKGYIKYYYLGLNAKVKNWFRSEGMC</sequence>
<dbReference type="EMBL" id="CALNXK010000226">
    <property type="protein sequence ID" value="CAH3177478.1"/>
    <property type="molecule type" value="Genomic_DNA"/>
</dbReference>
<dbReference type="InterPro" id="IPR010281">
    <property type="entry name" value="DUF885"/>
</dbReference>
<name>A0ABN8RFA4_9CNID</name>
<reference evidence="1 2" key="1">
    <citation type="submission" date="2022-05" db="EMBL/GenBank/DDBJ databases">
        <authorList>
            <consortium name="Genoscope - CEA"/>
            <person name="William W."/>
        </authorList>
    </citation>
    <scope>NUCLEOTIDE SEQUENCE [LARGE SCALE GENOMIC DNA]</scope>
</reference>
<protein>
    <submittedName>
        <fullName evidence="1">Uncharacterized protein</fullName>
    </submittedName>
</protein>
<accession>A0ABN8RFA4</accession>
<evidence type="ECO:0000313" key="2">
    <source>
        <dbReference type="Proteomes" id="UP001159405"/>
    </source>
</evidence>
<comment type="caution">
    <text evidence="1">The sequence shown here is derived from an EMBL/GenBank/DDBJ whole genome shotgun (WGS) entry which is preliminary data.</text>
</comment>
<dbReference type="Proteomes" id="UP001159405">
    <property type="component" value="Unassembled WGS sequence"/>
</dbReference>
<proteinExistence type="predicted"/>
<dbReference type="PANTHER" id="PTHR33361:SF2">
    <property type="entry name" value="DUF885 DOMAIN-CONTAINING PROTEIN"/>
    <property type="match status" value="1"/>
</dbReference>